<proteinExistence type="predicted"/>
<evidence type="ECO:0000313" key="2">
    <source>
        <dbReference type="EMBL" id="GEW21289.1"/>
    </source>
</evidence>
<accession>A0A699GTD6</accession>
<dbReference type="Pfam" id="PF07727">
    <property type="entry name" value="RVT_2"/>
    <property type="match status" value="1"/>
</dbReference>
<protein>
    <submittedName>
        <fullName evidence="2">Retrovirus-related Pol polyprotein from transposon TNT 1-94</fullName>
    </submittedName>
</protein>
<evidence type="ECO:0000259" key="1">
    <source>
        <dbReference type="Pfam" id="PF07727"/>
    </source>
</evidence>
<organism evidence="2">
    <name type="scientific">Tanacetum cinerariifolium</name>
    <name type="common">Dalmatian daisy</name>
    <name type="synonym">Chrysanthemum cinerariifolium</name>
    <dbReference type="NCBI Taxonomy" id="118510"/>
    <lineage>
        <taxon>Eukaryota</taxon>
        <taxon>Viridiplantae</taxon>
        <taxon>Streptophyta</taxon>
        <taxon>Embryophyta</taxon>
        <taxon>Tracheophyta</taxon>
        <taxon>Spermatophyta</taxon>
        <taxon>Magnoliopsida</taxon>
        <taxon>eudicotyledons</taxon>
        <taxon>Gunneridae</taxon>
        <taxon>Pentapetalae</taxon>
        <taxon>asterids</taxon>
        <taxon>campanulids</taxon>
        <taxon>Asterales</taxon>
        <taxon>Asteraceae</taxon>
        <taxon>Asteroideae</taxon>
        <taxon>Anthemideae</taxon>
        <taxon>Anthemidinae</taxon>
        <taxon>Tanacetum</taxon>
    </lineage>
</organism>
<feature type="domain" description="Reverse transcriptase Ty1/copia-type" evidence="1">
    <location>
        <begin position="96"/>
        <end position="236"/>
    </location>
</feature>
<reference evidence="2" key="1">
    <citation type="journal article" date="2019" name="Sci. Rep.">
        <title>Draft genome of Tanacetum cinerariifolium, the natural source of mosquito coil.</title>
        <authorList>
            <person name="Yamashiro T."/>
            <person name="Shiraishi A."/>
            <person name="Satake H."/>
            <person name="Nakayama K."/>
        </authorList>
    </citation>
    <scope>NUCLEOTIDE SEQUENCE</scope>
</reference>
<dbReference type="AlphaFoldDB" id="A0A699GTD6"/>
<gene>
    <name evidence="2" type="ORF">Tci_193265</name>
</gene>
<dbReference type="EMBL" id="BKCJ010049372">
    <property type="protein sequence ID" value="GEW21289.1"/>
    <property type="molecule type" value="Genomic_DNA"/>
</dbReference>
<sequence length="654" mass="74603">MTFATPSSGLVPNPPPPAPFLPPSMHEWDLLFQLVFDEFFSPSASGLVKEAPSPIESIGSPSSTTVDQDAPSLNALTRSYWIEAMQEELHEFKCLEVWELVPHPDKVMVITLKWIYKVKLDESGGILINKAILVARGYLQEERIDFEESFALVARLEVVWIFLAFAAYMNMIVYKMDVKTEFLNGILRKEFYVSHPDGFVDPDNPNHVYRLKKVLYGLKHTPHAWYDLLSSFLLSQGISKGLQISQSPKGIFLNQSKYTLESLKKYEIESCDPVDTPMVEKSQLDEGTHGKAVDPTHYRVMVGTLIYLTSSRPDLVYDVYAGHVGGQDTRHITSGSMQLLGDRLISLYQRASGEWSHRALLCQNRISIDEHLHQGSIIMSYITGQQTKLDLKLIPKEKRLEIGKCNGRINPGKKQREPTFQVILDALALTSCYSAFLTTSDVPKVYMLQFWDSIHKDIFQIFPRVHGQNIDDFPLMKILCLSSKNLVILGKSRQSLMLLLIRFINLGELLPLSSTEVYLERQLEDFTYQIDNRDKTVSKRNKINMHTSKDDYLINTLRFVSVKEESKIYGARLPKSMTSPKMRESKAYKTYLSYATGATPLKRAQRIKKPASPKLTTVLVSPKEPTKKNLLMMKMKPILNQRLKIKMKVVKIKE</sequence>
<dbReference type="InterPro" id="IPR013103">
    <property type="entry name" value="RVT_2"/>
</dbReference>
<name>A0A699GTD6_TANCI</name>
<comment type="caution">
    <text evidence="2">The sequence shown here is derived from an EMBL/GenBank/DDBJ whole genome shotgun (WGS) entry which is preliminary data.</text>
</comment>